<comment type="caution">
    <text evidence="2">The sequence shown here is derived from an EMBL/GenBank/DDBJ whole genome shotgun (WGS) entry which is preliminary data.</text>
</comment>
<evidence type="ECO:0000313" key="3">
    <source>
        <dbReference type="Proteomes" id="UP000821853"/>
    </source>
</evidence>
<proteinExistence type="predicted"/>
<evidence type="ECO:0000256" key="1">
    <source>
        <dbReference type="SAM" id="MobiDB-lite"/>
    </source>
</evidence>
<dbReference type="AlphaFoldDB" id="A0A9J6FR90"/>
<protein>
    <submittedName>
        <fullName evidence="2">Uncharacterized protein</fullName>
    </submittedName>
</protein>
<dbReference type="OMA" id="TADHTIN"/>
<sequence length="104" mass="12190">MILNNANEFTREGNSVERDTNPDLTLYKGAYKCSRTNTRETLTSDHVIIGTHLSIRGLKKQRKSIRLTNWHKFRHSEDQETHLEDLDQWVGQLQVRSDKHTTEV</sequence>
<dbReference type="EMBL" id="JABSTR010000003">
    <property type="protein sequence ID" value="KAH9365275.1"/>
    <property type="molecule type" value="Genomic_DNA"/>
</dbReference>
<reference evidence="2 3" key="1">
    <citation type="journal article" date="2020" name="Cell">
        <title>Large-Scale Comparative Analyses of Tick Genomes Elucidate Their Genetic Diversity and Vector Capacities.</title>
        <authorList>
            <consortium name="Tick Genome and Microbiome Consortium (TIGMIC)"/>
            <person name="Jia N."/>
            <person name="Wang J."/>
            <person name="Shi W."/>
            <person name="Du L."/>
            <person name="Sun Y."/>
            <person name="Zhan W."/>
            <person name="Jiang J.F."/>
            <person name="Wang Q."/>
            <person name="Zhang B."/>
            <person name="Ji P."/>
            <person name="Bell-Sakyi L."/>
            <person name="Cui X.M."/>
            <person name="Yuan T.T."/>
            <person name="Jiang B.G."/>
            <person name="Yang W.F."/>
            <person name="Lam T.T."/>
            <person name="Chang Q.C."/>
            <person name="Ding S.J."/>
            <person name="Wang X.J."/>
            <person name="Zhu J.G."/>
            <person name="Ruan X.D."/>
            <person name="Zhao L."/>
            <person name="Wei J.T."/>
            <person name="Ye R.Z."/>
            <person name="Que T.C."/>
            <person name="Du C.H."/>
            <person name="Zhou Y.H."/>
            <person name="Cheng J.X."/>
            <person name="Dai P.F."/>
            <person name="Guo W.B."/>
            <person name="Han X.H."/>
            <person name="Huang E.J."/>
            <person name="Li L.F."/>
            <person name="Wei W."/>
            <person name="Gao Y.C."/>
            <person name="Liu J.Z."/>
            <person name="Shao H.Z."/>
            <person name="Wang X."/>
            <person name="Wang C.C."/>
            <person name="Yang T.C."/>
            <person name="Huo Q.B."/>
            <person name="Li W."/>
            <person name="Chen H.Y."/>
            <person name="Chen S.E."/>
            <person name="Zhou L.G."/>
            <person name="Ni X.B."/>
            <person name="Tian J.H."/>
            <person name="Sheng Y."/>
            <person name="Liu T."/>
            <person name="Pan Y.S."/>
            <person name="Xia L.Y."/>
            <person name="Li J."/>
            <person name="Zhao F."/>
            <person name="Cao W.C."/>
        </authorList>
    </citation>
    <scope>NUCLEOTIDE SEQUENCE [LARGE SCALE GENOMIC DNA]</scope>
    <source>
        <strain evidence="2">HaeL-2018</strain>
    </source>
</reference>
<name>A0A9J6FR90_HAELO</name>
<keyword evidence="3" id="KW-1185">Reference proteome</keyword>
<dbReference type="Proteomes" id="UP000821853">
    <property type="component" value="Unassembled WGS sequence"/>
</dbReference>
<dbReference type="OrthoDB" id="10444426at2759"/>
<feature type="compositionally biased region" description="Basic and acidic residues" evidence="1">
    <location>
        <begin position="9"/>
        <end position="21"/>
    </location>
</feature>
<dbReference type="VEuPathDB" id="VectorBase:HLOH_044887"/>
<accession>A0A9J6FR90</accession>
<organism evidence="2 3">
    <name type="scientific">Haemaphysalis longicornis</name>
    <name type="common">Bush tick</name>
    <dbReference type="NCBI Taxonomy" id="44386"/>
    <lineage>
        <taxon>Eukaryota</taxon>
        <taxon>Metazoa</taxon>
        <taxon>Ecdysozoa</taxon>
        <taxon>Arthropoda</taxon>
        <taxon>Chelicerata</taxon>
        <taxon>Arachnida</taxon>
        <taxon>Acari</taxon>
        <taxon>Parasitiformes</taxon>
        <taxon>Ixodida</taxon>
        <taxon>Ixodoidea</taxon>
        <taxon>Ixodidae</taxon>
        <taxon>Haemaphysalinae</taxon>
        <taxon>Haemaphysalis</taxon>
    </lineage>
</organism>
<feature type="region of interest" description="Disordered" evidence="1">
    <location>
        <begin position="1"/>
        <end position="21"/>
    </location>
</feature>
<gene>
    <name evidence="2" type="ORF">HPB48_022699</name>
</gene>
<evidence type="ECO:0000313" key="2">
    <source>
        <dbReference type="EMBL" id="KAH9365275.1"/>
    </source>
</evidence>